<sequence>MMARSAFKSSYILVGQEYRRVVLVAVPFVDTWRTNENTSPLGWLQGVQGVTLTIDWTADDEEIRVRITTILNSSCRSTRMLVCMLDNTQPLLQVNKDVSVHARQYSTAPAGQQGYNTQQLLQVNKDVSVHARQYSTAPAEGRRYGKAVITVSQRGALDEEKSEEETEDMEVDDVEPAQKRLRQTNE</sequence>
<name>A0A7R9JZ13_TIMGE</name>
<accession>A0A7R9JZ13</accession>
<protein>
    <submittedName>
        <fullName evidence="2">Uncharacterized protein</fullName>
    </submittedName>
</protein>
<feature type="compositionally biased region" description="Acidic residues" evidence="1">
    <location>
        <begin position="160"/>
        <end position="175"/>
    </location>
</feature>
<proteinExistence type="predicted"/>
<feature type="region of interest" description="Disordered" evidence="1">
    <location>
        <begin position="153"/>
        <end position="186"/>
    </location>
</feature>
<reference evidence="2" key="1">
    <citation type="submission" date="2020-11" db="EMBL/GenBank/DDBJ databases">
        <authorList>
            <person name="Tran Van P."/>
        </authorList>
    </citation>
    <scope>NUCLEOTIDE SEQUENCE</scope>
</reference>
<dbReference type="AlphaFoldDB" id="A0A7R9JZ13"/>
<gene>
    <name evidence="2" type="ORF">TGEB3V08_LOCUS4917</name>
</gene>
<dbReference type="EMBL" id="OE840753">
    <property type="protein sequence ID" value="CAD7592394.1"/>
    <property type="molecule type" value="Genomic_DNA"/>
</dbReference>
<evidence type="ECO:0000313" key="2">
    <source>
        <dbReference type="EMBL" id="CAD7592394.1"/>
    </source>
</evidence>
<organism evidence="2">
    <name type="scientific">Timema genevievae</name>
    <name type="common">Walking stick</name>
    <dbReference type="NCBI Taxonomy" id="629358"/>
    <lineage>
        <taxon>Eukaryota</taxon>
        <taxon>Metazoa</taxon>
        <taxon>Ecdysozoa</taxon>
        <taxon>Arthropoda</taxon>
        <taxon>Hexapoda</taxon>
        <taxon>Insecta</taxon>
        <taxon>Pterygota</taxon>
        <taxon>Neoptera</taxon>
        <taxon>Polyneoptera</taxon>
        <taxon>Phasmatodea</taxon>
        <taxon>Timematodea</taxon>
        <taxon>Timematoidea</taxon>
        <taxon>Timematidae</taxon>
        <taxon>Timema</taxon>
    </lineage>
</organism>
<evidence type="ECO:0000256" key="1">
    <source>
        <dbReference type="SAM" id="MobiDB-lite"/>
    </source>
</evidence>